<dbReference type="InterPro" id="IPR013320">
    <property type="entry name" value="ConA-like_dom_sf"/>
</dbReference>
<dbReference type="SUPFAM" id="SSF49899">
    <property type="entry name" value="Concanavalin A-like lectins/glucanases"/>
    <property type="match status" value="1"/>
</dbReference>
<protein>
    <recommendedName>
        <fullName evidence="8">Non-specific serine/threonine protein kinase</fullName>
    </recommendedName>
</protein>
<evidence type="ECO:0000313" key="7">
    <source>
        <dbReference type="Proteomes" id="UP000813462"/>
    </source>
</evidence>
<dbReference type="Pfam" id="PF07714">
    <property type="entry name" value="PK_Tyr_Ser-Thr"/>
    <property type="match status" value="1"/>
</dbReference>
<evidence type="ECO:0000256" key="3">
    <source>
        <dbReference type="SAM" id="Phobius"/>
    </source>
</evidence>
<sequence>MLWLSRSMKSQRPVGVPVVLSAMGLGFIWEQTTNQEAEECSSFEPNASNNKLKPVGDGLQLELTMILLVMLLLFPAAAISDVVSQSHNEFGPFDESYYSTFAVKKPATISNFALQVTPDSAGDFSLSNRSGRVLFNQSFVLWTSDSDSQQAGMEGKVASFNTSFLINVHRMNSFLPHGEGLAFIIAPDLELPTGSHGQYLGLTNSTTDGNPSNHLVAIELDTFKQDFDPDDNHLGLNINSVRSVQNVSLSQFDIQIAPSGTRYHMVWIQYDGNRKLLDVYMAEQAQELDESFVIMARPSKPLLSANLTLKDIVKQKSYFGFAASTGNATQLNCVLRWNLTVDALSVKENGTGERRGLKIALWVGLPSSALVLLGLAGLAYYIHKKRKAASDPNILGALKSLPGTPREFGDDLKGKDEFLAELTIINRLRHKHLVRLLGWCHKNGTLLLVYEYMPNGSLDNHLFCGSSEHTTLGWSLSLATTTTATSMQVGSGSNSAWTRNYDSQDSNLGEGYSDSHTF</sequence>
<dbReference type="Proteomes" id="UP000813462">
    <property type="component" value="Unassembled WGS sequence"/>
</dbReference>
<comment type="caution">
    <text evidence="6">The sequence shown here is derived from an EMBL/GenBank/DDBJ whole genome shotgun (WGS) entry which is preliminary data.</text>
</comment>
<dbReference type="Gene3D" id="2.60.120.200">
    <property type="match status" value="1"/>
</dbReference>
<keyword evidence="3" id="KW-0812">Transmembrane</keyword>
<keyword evidence="3" id="KW-1133">Transmembrane helix</keyword>
<dbReference type="Gene3D" id="1.10.510.10">
    <property type="entry name" value="Transferase(Phosphotransferase) domain 1"/>
    <property type="match status" value="1"/>
</dbReference>
<dbReference type="PANTHER" id="PTHR32401:SF48">
    <property type="entry name" value="LEGUME LECTIN DOMAIN-CONTAINING PROTEIN"/>
    <property type="match status" value="1"/>
</dbReference>
<reference evidence="6" key="1">
    <citation type="journal article" date="2021" name="Front. Plant Sci.">
        <title>Chromosome-Scale Genome Assembly for Chinese Sour Jujube and Insights Into Its Genome Evolution and Domestication Signature.</title>
        <authorList>
            <person name="Shen L.-Y."/>
            <person name="Luo H."/>
            <person name="Wang X.-L."/>
            <person name="Wang X.-M."/>
            <person name="Qiu X.-J."/>
            <person name="Liu H."/>
            <person name="Zhou S.-S."/>
            <person name="Jia K.-H."/>
            <person name="Nie S."/>
            <person name="Bao Y.-T."/>
            <person name="Zhang R.-G."/>
            <person name="Yun Q.-Z."/>
            <person name="Chai Y.-H."/>
            <person name="Lu J.-Y."/>
            <person name="Li Y."/>
            <person name="Zhao S.-W."/>
            <person name="Mao J.-F."/>
            <person name="Jia S.-G."/>
            <person name="Mao Y.-M."/>
        </authorList>
    </citation>
    <scope>NUCLEOTIDE SEQUENCE</scope>
    <source>
        <strain evidence="6">AT0</strain>
        <tissue evidence="6">Leaf</tissue>
    </source>
</reference>
<evidence type="ECO:0000256" key="1">
    <source>
        <dbReference type="ARBA" id="ARBA00007606"/>
    </source>
</evidence>
<dbReference type="SUPFAM" id="SSF56112">
    <property type="entry name" value="Protein kinase-like (PK-like)"/>
    <property type="match status" value="1"/>
</dbReference>
<dbReference type="InterPro" id="IPR001220">
    <property type="entry name" value="Legume_lectin_dom"/>
</dbReference>
<dbReference type="CDD" id="cd06899">
    <property type="entry name" value="lectin_legume_LecRK_Arcelin_ConA"/>
    <property type="match status" value="1"/>
</dbReference>
<dbReference type="GO" id="GO:0030246">
    <property type="term" value="F:carbohydrate binding"/>
    <property type="evidence" value="ECO:0007669"/>
    <property type="project" value="UniProtKB-KW"/>
</dbReference>
<dbReference type="InterPro" id="IPR011009">
    <property type="entry name" value="Kinase-like_dom_sf"/>
</dbReference>
<evidence type="ECO:0000259" key="5">
    <source>
        <dbReference type="Pfam" id="PF07714"/>
    </source>
</evidence>
<evidence type="ECO:0000256" key="2">
    <source>
        <dbReference type="ARBA" id="ARBA00022734"/>
    </source>
</evidence>
<evidence type="ECO:0000259" key="4">
    <source>
        <dbReference type="Pfam" id="PF00139"/>
    </source>
</evidence>
<evidence type="ECO:0008006" key="8">
    <source>
        <dbReference type="Google" id="ProtNLM"/>
    </source>
</evidence>
<proteinExistence type="inferred from homology"/>
<dbReference type="InterPro" id="IPR001245">
    <property type="entry name" value="Ser-Thr/Tyr_kinase_cat_dom"/>
</dbReference>
<feature type="transmembrane region" description="Helical" evidence="3">
    <location>
        <begin position="359"/>
        <end position="382"/>
    </location>
</feature>
<dbReference type="InterPro" id="IPR050258">
    <property type="entry name" value="Leguminous_Lectin"/>
</dbReference>
<dbReference type="GO" id="GO:0004672">
    <property type="term" value="F:protein kinase activity"/>
    <property type="evidence" value="ECO:0007669"/>
    <property type="project" value="InterPro"/>
</dbReference>
<accession>A0A978UXR9</accession>
<keyword evidence="2" id="KW-0430">Lectin</keyword>
<feature type="domain" description="Legume lectin" evidence="4">
    <location>
        <begin position="91"/>
        <end position="345"/>
    </location>
</feature>
<organism evidence="6 7">
    <name type="scientific">Ziziphus jujuba var. spinosa</name>
    <dbReference type="NCBI Taxonomy" id="714518"/>
    <lineage>
        <taxon>Eukaryota</taxon>
        <taxon>Viridiplantae</taxon>
        <taxon>Streptophyta</taxon>
        <taxon>Embryophyta</taxon>
        <taxon>Tracheophyta</taxon>
        <taxon>Spermatophyta</taxon>
        <taxon>Magnoliopsida</taxon>
        <taxon>eudicotyledons</taxon>
        <taxon>Gunneridae</taxon>
        <taxon>Pentapetalae</taxon>
        <taxon>rosids</taxon>
        <taxon>fabids</taxon>
        <taxon>Rosales</taxon>
        <taxon>Rhamnaceae</taxon>
        <taxon>Paliureae</taxon>
        <taxon>Ziziphus</taxon>
    </lineage>
</organism>
<dbReference type="Pfam" id="PF00139">
    <property type="entry name" value="Lectin_legB"/>
    <property type="match status" value="1"/>
</dbReference>
<dbReference type="GO" id="GO:0006952">
    <property type="term" value="P:defense response"/>
    <property type="evidence" value="ECO:0007669"/>
    <property type="project" value="UniProtKB-ARBA"/>
</dbReference>
<keyword evidence="3" id="KW-0472">Membrane</keyword>
<comment type="similarity">
    <text evidence="1">Belongs to the leguminous lectin family.</text>
</comment>
<feature type="domain" description="Serine-threonine/tyrosine-protein kinase catalytic" evidence="5">
    <location>
        <begin position="413"/>
        <end position="478"/>
    </location>
</feature>
<dbReference type="EMBL" id="JAEACU010000008">
    <property type="protein sequence ID" value="KAH7519785.1"/>
    <property type="molecule type" value="Genomic_DNA"/>
</dbReference>
<name>A0A978UXR9_ZIZJJ</name>
<dbReference type="AlphaFoldDB" id="A0A978UXR9"/>
<gene>
    <name evidence="6" type="ORF">FEM48_Zijuj08G0074000</name>
</gene>
<dbReference type="PANTHER" id="PTHR32401">
    <property type="entry name" value="CONCANAVALIN A-LIKE LECTIN FAMILY PROTEIN"/>
    <property type="match status" value="1"/>
</dbReference>
<evidence type="ECO:0000313" key="6">
    <source>
        <dbReference type="EMBL" id="KAH7519785.1"/>
    </source>
</evidence>